<dbReference type="AlphaFoldDB" id="A0A916N6F3"/>
<name>A0A916N6F3_9BACT</name>
<keyword evidence="3" id="KW-1185">Reference proteome</keyword>
<proteinExistence type="predicted"/>
<dbReference type="EMBL" id="CAJRAF010000002">
    <property type="protein sequence ID" value="CAG5009614.1"/>
    <property type="molecule type" value="Genomic_DNA"/>
</dbReference>
<evidence type="ECO:0000256" key="1">
    <source>
        <dbReference type="SAM" id="Coils"/>
    </source>
</evidence>
<evidence type="ECO:0000313" key="2">
    <source>
        <dbReference type="EMBL" id="CAG5009614.1"/>
    </source>
</evidence>
<dbReference type="Proteomes" id="UP000680038">
    <property type="component" value="Unassembled WGS sequence"/>
</dbReference>
<sequence>MDQPKKPDKIMSINAKHLATFILGAAAGVAAHKYLQSEEGEKLLEDLKTKASDLKAEAENAVDKAPEYFEELKTKGAETLKSNFPDAEQFFKELFEKFSGKGTTATGTDIDPNPAT</sequence>
<keyword evidence="1" id="KW-0175">Coiled coil</keyword>
<gene>
    <name evidence="2" type="ORF">DYBT9275_04535</name>
</gene>
<evidence type="ECO:0000313" key="3">
    <source>
        <dbReference type="Proteomes" id="UP000680038"/>
    </source>
</evidence>
<feature type="coiled-coil region" evidence="1">
    <location>
        <begin position="37"/>
        <end position="64"/>
    </location>
</feature>
<evidence type="ECO:0008006" key="4">
    <source>
        <dbReference type="Google" id="ProtNLM"/>
    </source>
</evidence>
<protein>
    <recommendedName>
        <fullName evidence="4">YtxH domain-containing protein</fullName>
    </recommendedName>
</protein>
<accession>A0A916N6F3</accession>
<organism evidence="2 3">
    <name type="scientific">Dyadobacter helix</name>
    <dbReference type="NCBI Taxonomy" id="2822344"/>
    <lineage>
        <taxon>Bacteria</taxon>
        <taxon>Pseudomonadati</taxon>
        <taxon>Bacteroidota</taxon>
        <taxon>Cytophagia</taxon>
        <taxon>Cytophagales</taxon>
        <taxon>Spirosomataceae</taxon>
        <taxon>Dyadobacter</taxon>
    </lineage>
</organism>
<reference evidence="2" key="1">
    <citation type="submission" date="2021-04" db="EMBL/GenBank/DDBJ databases">
        <authorList>
            <person name="Rodrigo-Torres L."/>
            <person name="Arahal R. D."/>
            <person name="Lucena T."/>
        </authorList>
    </citation>
    <scope>NUCLEOTIDE SEQUENCE</scope>
    <source>
        <strain evidence="2">CECT 9275</strain>
    </source>
</reference>
<comment type="caution">
    <text evidence="2">The sequence shown here is derived from an EMBL/GenBank/DDBJ whole genome shotgun (WGS) entry which is preliminary data.</text>
</comment>